<evidence type="ECO:0000313" key="3">
    <source>
        <dbReference type="Proteomes" id="UP000033869"/>
    </source>
</evidence>
<dbReference type="PANTHER" id="PTHR43265">
    <property type="entry name" value="ESTERASE ESTD"/>
    <property type="match status" value="1"/>
</dbReference>
<dbReference type="Pfam" id="PF12146">
    <property type="entry name" value="Hydrolase_4"/>
    <property type="match status" value="1"/>
</dbReference>
<dbReference type="InterPro" id="IPR053145">
    <property type="entry name" value="AB_hydrolase_Est10"/>
</dbReference>
<dbReference type="InterPro" id="IPR029058">
    <property type="entry name" value="AB_hydrolase_fold"/>
</dbReference>
<dbReference type="GO" id="GO:0052689">
    <property type="term" value="F:carboxylic ester hydrolase activity"/>
    <property type="evidence" value="ECO:0007669"/>
    <property type="project" value="TreeGrafter"/>
</dbReference>
<organism evidence="2 3">
    <name type="scientific">candidate division CPR2 bacterium GW2011_GWC1_41_48</name>
    <dbReference type="NCBI Taxonomy" id="1618344"/>
    <lineage>
        <taxon>Bacteria</taxon>
        <taxon>Bacteria division CPR2</taxon>
    </lineage>
</organism>
<gene>
    <name evidence="2" type="ORF">UU65_C0003G0091</name>
</gene>
<dbReference type="Gene3D" id="3.40.50.1820">
    <property type="entry name" value="alpha/beta hydrolase"/>
    <property type="match status" value="1"/>
</dbReference>
<dbReference type="InterPro" id="IPR022742">
    <property type="entry name" value="Hydrolase_4"/>
</dbReference>
<accession>A0A0G0YHJ5</accession>
<dbReference type="Proteomes" id="UP000033869">
    <property type="component" value="Unassembled WGS sequence"/>
</dbReference>
<dbReference type="EMBL" id="LCBL01000003">
    <property type="protein sequence ID" value="KKS09036.1"/>
    <property type="molecule type" value="Genomic_DNA"/>
</dbReference>
<dbReference type="AlphaFoldDB" id="A0A0G0YHJ5"/>
<protein>
    <submittedName>
        <fullName evidence="2">PGAP1 family protein</fullName>
    </submittedName>
</protein>
<proteinExistence type="predicted"/>
<name>A0A0G0YHJ5_UNCC2</name>
<evidence type="ECO:0000313" key="2">
    <source>
        <dbReference type="EMBL" id="KKS09036.1"/>
    </source>
</evidence>
<dbReference type="PANTHER" id="PTHR43265:SF1">
    <property type="entry name" value="ESTERASE ESTD"/>
    <property type="match status" value="1"/>
</dbReference>
<dbReference type="PATRIC" id="fig|1618344.3.peg.740"/>
<sequence>MQEQKVTITNKYGEKLVGLKTIPNEVKDKYPTVVLVHGFNIDKREGGLFDRAANYLADKGFLVYRFDFSGCGESDGDFSDTTLTKMAEELGSILQFVKLDKDIDGNRIGIWAQSYGVCVALALKPDVTAMVLASSNAHPKNLAERMHVFDPDGISYKKRSSGSITFLKSGYWDDLDKYDLVKNVSEINAPILLIHGTKDDKLAVSETEELYESANDPKRKVILKMEHGWKPKEKEVYKLATDWFNKYLD</sequence>
<comment type="caution">
    <text evidence="2">The sequence shown here is derived from an EMBL/GenBank/DDBJ whole genome shotgun (WGS) entry which is preliminary data.</text>
</comment>
<feature type="domain" description="Serine aminopeptidase S33" evidence="1">
    <location>
        <begin position="32"/>
        <end position="140"/>
    </location>
</feature>
<evidence type="ECO:0000259" key="1">
    <source>
        <dbReference type="Pfam" id="PF12146"/>
    </source>
</evidence>
<reference evidence="2 3" key="1">
    <citation type="journal article" date="2015" name="Nature">
        <title>rRNA introns, odd ribosomes, and small enigmatic genomes across a large radiation of phyla.</title>
        <authorList>
            <person name="Brown C.T."/>
            <person name="Hug L.A."/>
            <person name="Thomas B.C."/>
            <person name="Sharon I."/>
            <person name="Castelle C.J."/>
            <person name="Singh A."/>
            <person name="Wilkins M.J."/>
            <person name="Williams K.H."/>
            <person name="Banfield J.F."/>
        </authorList>
    </citation>
    <scope>NUCLEOTIDE SEQUENCE [LARGE SCALE GENOMIC DNA]</scope>
</reference>
<dbReference type="SUPFAM" id="SSF53474">
    <property type="entry name" value="alpha/beta-Hydrolases"/>
    <property type="match status" value="1"/>
</dbReference>